<reference evidence="2" key="2">
    <citation type="submission" date="2018-03" db="EMBL/GenBank/DDBJ databases">
        <title>The Triticum urartu genome reveals the dynamic nature of wheat genome evolution.</title>
        <authorList>
            <person name="Ling H."/>
            <person name="Ma B."/>
            <person name="Shi X."/>
            <person name="Liu H."/>
            <person name="Dong L."/>
            <person name="Sun H."/>
            <person name="Cao Y."/>
            <person name="Gao Q."/>
            <person name="Zheng S."/>
            <person name="Li Y."/>
            <person name="Yu Y."/>
            <person name="Du H."/>
            <person name="Qi M."/>
            <person name="Li Y."/>
            <person name="Yu H."/>
            <person name="Cui Y."/>
            <person name="Wang N."/>
            <person name="Chen C."/>
            <person name="Wu H."/>
            <person name="Zhao Y."/>
            <person name="Zhang J."/>
            <person name="Li Y."/>
            <person name="Zhou W."/>
            <person name="Zhang B."/>
            <person name="Hu W."/>
            <person name="Eijk M."/>
            <person name="Tang J."/>
            <person name="Witsenboer H."/>
            <person name="Zhao S."/>
            <person name="Li Z."/>
            <person name="Zhang A."/>
            <person name="Wang D."/>
            <person name="Liang C."/>
        </authorList>
    </citation>
    <scope>NUCLEOTIDE SEQUENCE [LARGE SCALE GENOMIC DNA]</scope>
    <source>
        <strain evidence="2">cv. G1812</strain>
    </source>
</reference>
<name>A0A8R7R3J2_TRIUA</name>
<protein>
    <submittedName>
        <fullName evidence="2">Uncharacterized protein</fullName>
    </submittedName>
</protein>
<sequence length="81" mass="8983">MSDHHSLKGCDFRIMALILMALMTPIKHLIACVEASTVAAVRRIQGRGLGQVQVGTRGICIRSRAVEEECWQEQDAEFVSL</sequence>
<evidence type="ECO:0000256" key="1">
    <source>
        <dbReference type="SAM" id="Phobius"/>
    </source>
</evidence>
<keyword evidence="1" id="KW-1133">Transmembrane helix</keyword>
<feature type="transmembrane region" description="Helical" evidence="1">
    <location>
        <begin position="12"/>
        <end position="30"/>
    </location>
</feature>
<keyword evidence="3" id="KW-1185">Reference proteome</keyword>
<proteinExistence type="predicted"/>
<keyword evidence="1" id="KW-0472">Membrane</keyword>
<dbReference type="EnsemblPlants" id="TuG1812G0700003359.01.T01">
    <property type="protein sequence ID" value="TuG1812G0700003359.01.T01"/>
    <property type="gene ID" value="TuG1812G0700003359.01"/>
</dbReference>
<reference evidence="2" key="3">
    <citation type="submission" date="2022-06" db="UniProtKB">
        <authorList>
            <consortium name="EnsemblPlants"/>
        </authorList>
    </citation>
    <scope>IDENTIFICATION</scope>
</reference>
<dbReference type="Gramene" id="TuG1812G0700003359.01.T01">
    <property type="protein sequence ID" value="TuG1812G0700003359.01.T01"/>
    <property type="gene ID" value="TuG1812G0700003359.01"/>
</dbReference>
<evidence type="ECO:0000313" key="2">
    <source>
        <dbReference type="EnsemblPlants" id="TuG1812G0700003359.01.T01"/>
    </source>
</evidence>
<dbReference type="AlphaFoldDB" id="A0A8R7R3J2"/>
<accession>A0A8R7R3J2</accession>
<evidence type="ECO:0000313" key="3">
    <source>
        <dbReference type="Proteomes" id="UP000015106"/>
    </source>
</evidence>
<keyword evidence="1" id="KW-0812">Transmembrane</keyword>
<organism evidence="2 3">
    <name type="scientific">Triticum urartu</name>
    <name type="common">Red wild einkorn</name>
    <name type="synonym">Crithodium urartu</name>
    <dbReference type="NCBI Taxonomy" id="4572"/>
    <lineage>
        <taxon>Eukaryota</taxon>
        <taxon>Viridiplantae</taxon>
        <taxon>Streptophyta</taxon>
        <taxon>Embryophyta</taxon>
        <taxon>Tracheophyta</taxon>
        <taxon>Spermatophyta</taxon>
        <taxon>Magnoliopsida</taxon>
        <taxon>Liliopsida</taxon>
        <taxon>Poales</taxon>
        <taxon>Poaceae</taxon>
        <taxon>BOP clade</taxon>
        <taxon>Pooideae</taxon>
        <taxon>Triticodae</taxon>
        <taxon>Triticeae</taxon>
        <taxon>Triticinae</taxon>
        <taxon>Triticum</taxon>
    </lineage>
</organism>
<reference evidence="3" key="1">
    <citation type="journal article" date="2013" name="Nature">
        <title>Draft genome of the wheat A-genome progenitor Triticum urartu.</title>
        <authorList>
            <person name="Ling H.Q."/>
            <person name="Zhao S."/>
            <person name="Liu D."/>
            <person name="Wang J."/>
            <person name="Sun H."/>
            <person name="Zhang C."/>
            <person name="Fan H."/>
            <person name="Li D."/>
            <person name="Dong L."/>
            <person name="Tao Y."/>
            <person name="Gao C."/>
            <person name="Wu H."/>
            <person name="Li Y."/>
            <person name="Cui Y."/>
            <person name="Guo X."/>
            <person name="Zheng S."/>
            <person name="Wang B."/>
            <person name="Yu K."/>
            <person name="Liang Q."/>
            <person name="Yang W."/>
            <person name="Lou X."/>
            <person name="Chen J."/>
            <person name="Feng M."/>
            <person name="Jian J."/>
            <person name="Zhang X."/>
            <person name="Luo G."/>
            <person name="Jiang Y."/>
            <person name="Liu J."/>
            <person name="Wang Z."/>
            <person name="Sha Y."/>
            <person name="Zhang B."/>
            <person name="Wu H."/>
            <person name="Tang D."/>
            <person name="Shen Q."/>
            <person name="Xue P."/>
            <person name="Zou S."/>
            <person name="Wang X."/>
            <person name="Liu X."/>
            <person name="Wang F."/>
            <person name="Yang Y."/>
            <person name="An X."/>
            <person name="Dong Z."/>
            <person name="Zhang K."/>
            <person name="Zhang X."/>
            <person name="Luo M.C."/>
            <person name="Dvorak J."/>
            <person name="Tong Y."/>
            <person name="Wang J."/>
            <person name="Yang H."/>
            <person name="Li Z."/>
            <person name="Wang D."/>
            <person name="Zhang A."/>
            <person name="Wang J."/>
        </authorList>
    </citation>
    <scope>NUCLEOTIDE SEQUENCE</scope>
    <source>
        <strain evidence="3">cv. G1812</strain>
    </source>
</reference>
<dbReference type="Proteomes" id="UP000015106">
    <property type="component" value="Chromosome 7"/>
</dbReference>